<gene>
    <name evidence="1" type="ORF">SDC9_08472</name>
</gene>
<reference evidence="1" key="1">
    <citation type="submission" date="2019-08" db="EMBL/GenBank/DDBJ databases">
        <authorList>
            <person name="Kucharzyk K."/>
            <person name="Murdoch R.W."/>
            <person name="Higgins S."/>
            <person name="Loffler F."/>
        </authorList>
    </citation>
    <scope>NUCLEOTIDE SEQUENCE</scope>
</reference>
<sequence length="46" mass="5367">MFSNGVITISKGENSEKKRIRVKIKGKHIKEEEINKNIKKELLKDD</sequence>
<comment type="caution">
    <text evidence="1">The sequence shown here is derived from an EMBL/GenBank/DDBJ whole genome shotgun (WGS) entry which is preliminary data.</text>
</comment>
<dbReference type="EMBL" id="VSSQ01000019">
    <property type="protein sequence ID" value="MPL62852.1"/>
    <property type="molecule type" value="Genomic_DNA"/>
</dbReference>
<evidence type="ECO:0000313" key="1">
    <source>
        <dbReference type="EMBL" id="MPL62852.1"/>
    </source>
</evidence>
<accession>A0A644T9M0</accession>
<name>A0A644T9M0_9ZZZZ</name>
<proteinExistence type="predicted"/>
<protein>
    <submittedName>
        <fullName evidence="1">Uncharacterized protein</fullName>
    </submittedName>
</protein>
<organism evidence="1">
    <name type="scientific">bioreactor metagenome</name>
    <dbReference type="NCBI Taxonomy" id="1076179"/>
    <lineage>
        <taxon>unclassified sequences</taxon>
        <taxon>metagenomes</taxon>
        <taxon>ecological metagenomes</taxon>
    </lineage>
</organism>
<dbReference type="AlphaFoldDB" id="A0A644T9M0"/>